<dbReference type="InterPro" id="IPR009056">
    <property type="entry name" value="Cyt_c-like_dom"/>
</dbReference>
<reference evidence="7" key="1">
    <citation type="journal article" date="2021" name="Front. Microbiol.">
        <title>Comprehensive Comparative Genomics and Phenotyping of Methylobacterium Species.</title>
        <authorList>
            <person name="Alessa O."/>
            <person name="Ogura Y."/>
            <person name="Fujitani Y."/>
            <person name="Takami H."/>
            <person name="Hayashi T."/>
            <person name="Sahin N."/>
            <person name="Tani A."/>
        </authorList>
    </citation>
    <scope>NUCLEOTIDE SEQUENCE</scope>
    <source>
        <strain evidence="7">DSM 17168</strain>
    </source>
</reference>
<evidence type="ECO:0000259" key="6">
    <source>
        <dbReference type="PROSITE" id="PS51007"/>
    </source>
</evidence>
<protein>
    <recommendedName>
        <fullName evidence="6">Cytochrome c domain-containing protein</fullName>
    </recommendedName>
</protein>
<feature type="domain" description="Cytochrome c" evidence="6">
    <location>
        <begin position="74"/>
        <end position="176"/>
    </location>
</feature>
<dbReference type="Proteomes" id="UP001055153">
    <property type="component" value="Unassembled WGS sequence"/>
</dbReference>
<dbReference type="PROSITE" id="PS51007">
    <property type="entry name" value="CYTC"/>
    <property type="match status" value="1"/>
</dbReference>
<evidence type="ECO:0000256" key="4">
    <source>
        <dbReference type="PROSITE-ProRule" id="PRU00433"/>
    </source>
</evidence>
<dbReference type="InterPro" id="IPR030999">
    <property type="entry name" value="Thiosulf_SoxX"/>
</dbReference>
<dbReference type="Gene3D" id="1.10.760.10">
    <property type="entry name" value="Cytochrome c-like domain"/>
    <property type="match status" value="1"/>
</dbReference>
<dbReference type="EMBL" id="BPQQ01000029">
    <property type="protein sequence ID" value="GJE00611.1"/>
    <property type="molecule type" value="Genomic_DNA"/>
</dbReference>
<keyword evidence="3 4" id="KW-0408">Iron</keyword>
<keyword evidence="2 4" id="KW-0479">Metal-binding</keyword>
<keyword evidence="1 4" id="KW-0349">Heme</keyword>
<evidence type="ECO:0000313" key="8">
    <source>
        <dbReference type="Proteomes" id="UP001055153"/>
    </source>
</evidence>
<accession>A0ABQ4SBM9</accession>
<name>A0ABQ4SBM9_9HYPH</name>
<dbReference type="Pfam" id="PF00034">
    <property type="entry name" value="Cytochrom_C"/>
    <property type="match status" value="1"/>
</dbReference>
<evidence type="ECO:0000256" key="2">
    <source>
        <dbReference type="ARBA" id="ARBA00022723"/>
    </source>
</evidence>
<sequence length="182" mass="19267">MTAQFCIRSNQLETRGEPLSRAGEGFPAPPAATGPARTVRRIALAAPLLLLLPAFAPYAVEGDAIPAPLEGRAGDPARGRAIATDARKGLCTLCHAGLGARPEGDLGPSLAGVGARLSPGQLRLRLVDGRALNPATVMPSYYRIDGLTRVGPAWRDRPILEAAEIEDVVAYLATLRREEEDR</sequence>
<feature type="compositionally biased region" description="Polar residues" evidence="5">
    <location>
        <begin position="1"/>
        <end position="13"/>
    </location>
</feature>
<reference evidence="7" key="2">
    <citation type="submission" date="2021-08" db="EMBL/GenBank/DDBJ databases">
        <authorList>
            <person name="Tani A."/>
            <person name="Ola A."/>
            <person name="Ogura Y."/>
            <person name="Katsura K."/>
            <person name="Hayashi T."/>
        </authorList>
    </citation>
    <scope>NUCLEOTIDE SEQUENCE</scope>
    <source>
        <strain evidence="7">DSM 17168</strain>
    </source>
</reference>
<comment type="caution">
    <text evidence="7">The sequence shown here is derived from an EMBL/GenBank/DDBJ whole genome shotgun (WGS) entry which is preliminary data.</text>
</comment>
<evidence type="ECO:0000256" key="5">
    <source>
        <dbReference type="SAM" id="MobiDB-lite"/>
    </source>
</evidence>
<evidence type="ECO:0000256" key="3">
    <source>
        <dbReference type="ARBA" id="ARBA00023004"/>
    </source>
</evidence>
<gene>
    <name evidence="7" type="ORF">GMJLKIPL_2534</name>
</gene>
<dbReference type="InterPro" id="IPR036909">
    <property type="entry name" value="Cyt_c-like_dom_sf"/>
</dbReference>
<proteinExistence type="predicted"/>
<dbReference type="NCBIfam" id="TIGR04485">
    <property type="entry name" value="thiosulf_SoxX"/>
    <property type="match status" value="1"/>
</dbReference>
<dbReference type="SUPFAM" id="SSF46626">
    <property type="entry name" value="Cytochrome c"/>
    <property type="match status" value="1"/>
</dbReference>
<evidence type="ECO:0000313" key="7">
    <source>
        <dbReference type="EMBL" id="GJE00611.1"/>
    </source>
</evidence>
<evidence type="ECO:0000256" key="1">
    <source>
        <dbReference type="ARBA" id="ARBA00022617"/>
    </source>
</evidence>
<feature type="region of interest" description="Disordered" evidence="5">
    <location>
        <begin position="1"/>
        <end position="33"/>
    </location>
</feature>
<keyword evidence="8" id="KW-1185">Reference proteome</keyword>
<organism evidence="7 8">
    <name type="scientific">Methylobacterium isbiliense</name>
    <dbReference type="NCBI Taxonomy" id="315478"/>
    <lineage>
        <taxon>Bacteria</taxon>
        <taxon>Pseudomonadati</taxon>
        <taxon>Pseudomonadota</taxon>
        <taxon>Alphaproteobacteria</taxon>
        <taxon>Hyphomicrobiales</taxon>
        <taxon>Methylobacteriaceae</taxon>
        <taxon>Methylobacterium</taxon>
    </lineage>
</organism>